<dbReference type="SMART" id="SM00028">
    <property type="entry name" value="TPR"/>
    <property type="match status" value="6"/>
</dbReference>
<evidence type="ECO:0000256" key="3">
    <source>
        <dbReference type="SAM" id="SignalP"/>
    </source>
</evidence>
<dbReference type="SUPFAM" id="SSF48452">
    <property type="entry name" value="TPR-like"/>
    <property type="match status" value="2"/>
</dbReference>
<evidence type="ECO:0000313" key="5">
    <source>
        <dbReference type="EMBL" id="SHH58240.1"/>
    </source>
</evidence>
<gene>
    <name evidence="5" type="ORF">SAMN04488109_4473</name>
</gene>
<organism evidence="5 6">
    <name type="scientific">Chryseolinea serpens</name>
    <dbReference type="NCBI Taxonomy" id="947013"/>
    <lineage>
        <taxon>Bacteria</taxon>
        <taxon>Pseudomonadati</taxon>
        <taxon>Bacteroidota</taxon>
        <taxon>Cytophagia</taxon>
        <taxon>Cytophagales</taxon>
        <taxon>Fulvivirgaceae</taxon>
        <taxon>Chryseolinea</taxon>
    </lineage>
</organism>
<evidence type="ECO:0000256" key="1">
    <source>
        <dbReference type="PROSITE-ProRule" id="PRU00339"/>
    </source>
</evidence>
<keyword evidence="2" id="KW-0472">Membrane</keyword>
<dbReference type="PANTHER" id="PTHR10098:SF108">
    <property type="entry name" value="TETRATRICOPEPTIDE REPEAT PROTEIN 28"/>
    <property type="match status" value="1"/>
</dbReference>
<dbReference type="PANTHER" id="PTHR10098">
    <property type="entry name" value="RAPSYN-RELATED"/>
    <property type="match status" value="1"/>
</dbReference>
<evidence type="ECO:0000259" key="4">
    <source>
        <dbReference type="Pfam" id="PF12770"/>
    </source>
</evidence>
<keyword evidence="6" id="KW-1185">Reference proteome</keyword>
<feature type="domain" description="CHAT" evidence="4">
    <location>
        <begin position="682"/>
        <end position="967"/>
    </location>
</feature>
<protein>
    <submittedName>
        <fullName evidence="5">CHAT domain-containing protein</fullName>
    </submittedName>
</protein>
<dbReference type="RefSeq" id="WP_073138385.1">
    <property type="nucleotide sequence ID" value="NZ_FQWQ01000003.1"/>
</dbReference>
<dbReference type="Pfam" id="PF13374">
    <property type="entry name" value="TPR_10"/>
    <property type="match status" value="1"/>
</dbReference>
<dbReference type="InterPro" id="IPR024983">
    <property type="entry name" value="CHAT_dom"/>
</dbReference>
<feature type="signal peptide" evidence="3">
    <location>
        <begin position="1"/>
        <end position="24"/>
    </location>
</feature>
<feature type="chain" id="PRO_5012635511" evidence="3">
    <location>
        <begin position="25"/>
        <end position="1004"/>
    </location>
</feature>
<keyword evidence="1" id="KW-0802">TPR repeat</keyword>
<reference evidence="5 6" key="1">
    <citation type="submission" date="2016-11" db="EMBL/GenBank/DDBJ databases">
        <authorList>
            <person name="Jaros S."/>
            <person name="Januszkiewicz K."/>
            <person name="Wedrychowicz H."/>
        </authorList>
    </citation>
    <scope>NUCLEOTIDE SEQUENCE [LARGE SCALE GENOMIC DNA]</scope>
    <source>
        <strain evidence="5 6">DSM 24574</strain>
    </source>
</reference>
<dbReference type="InterPro" id="IPR019734">
    <property type="entry name" value="TPR_rpt"/>
</dbReference>
<sequence>MKGTVFKYTVILLFGMATGFTALANSVDSTLYKEGRAWAERDEEKSFRLLEKAMHQAQDRQETEFHILCVITLSKLDFEGNPERQRHILTWIDQALKEATALRQQRNIALLHMSAALLQNEANHFYDSTLYHYEFAQKILTTLYGEWNDLVAACYHGRADMYKYYLFDYEKAEALYEKSLQIREHIHWKKEATFAQLYYNLATTNRSQQDYEKAIAYGIKTIEMVKRINNPVFLERCYDIVANIYRDMGETKQARVYYQQAISLNPKNRNSPQQQTWQLAWHYQGLAKSFDEDSLFDAAIVNFSKALDIYRKTHNDNILLYSECLFNTALAYQHRGDNARALDMYRQRILSVKHMNMGKERIMAESYVGLGDYFRATHNTDSSIFYYQKALTVSATGFTSMRYDVNPTLEQVGLHYFVYWILSKKAETLTALYETKKDARYLRQALACLMLSEKLMTQGRNALDIEESKWKFLDSNFHLYEQIVSTLHTMMTLQPNDSLLDLAFHYFERSKSYTLNSALGKAERDRKINVNDATFQKYNALTRDLFTAQDKLSREKDKDHPDEKSIDAMRQEVVRLDRNIQAIKPQLEEKYPGYFTVTSEPPVPSIQQMKNFLEKENDVIIEYFWGNRWVYGLALEKDHASFKRLGRVDSLQTNVQNLLQHFADEHSSISQEVFTNFSVNAYALHQRLVAPFGKMIQPNQRLQIIPDGLISQIPFEVLLTEPSQPSPVNYRAAHYLIRSHRVGYAYSSSTLLNKTKRHTPNPAILAMGFTGGKRLRAAAEPLTEIEGAEKELEALERRFNTGKFLSGPEVTEANFKTLAPAYDIIHLAIHGKGDAEQNYSSSLFFRTKSDSLEDGELHAYELYGLKLKANLAVLSSCESGLGRAYKGEGMISMASAFVFSGCQNILMSLWKVNDQAAVSLMDNFYGGLLTGERIDEALAQAKLDYVDHADEITADPKIWAPLVAYGNLEPVFQKDRSRTLFAVLGAFMVLLVGYAAFRKFRSRY</sequence>
<proteinExistence type="predicted"/>
<dbReference type="InterPro" id="IPR011990">
    <property type="entry name" value="TPR-like_helical_dom_sf"/>
</dbReference>
<accession>A0A1M5U5R7</accession>
<evidence type="ECO:0000256" key="2">
    <source>
        <dbReference type="SAM" id="Phobius"/>
    </source>
</evidence>
<dbReference type="AlphaFoldDB" id="A0A1M5U5R7"/>
<dbReference type="EMBL" id="FQWQ01000003">
    <property type="protein sequence ID" value="SHH58240.1"/>
    <property type="molecule type" value="Genomic_DNA"/>
</dbReference>
<dbReference type="Gene3D" id="1.25.40.10">
    <property type="entry name" value="Tetratricopeptide repeat domain"/>
    <property type="match status" value="2"/>
</dbReference>
<keyword evidence="2" id="KW-1133">Transmembrane helix</keyword>
<feature type="repeat" description="TPR" evidence="1">
    <location>
        <begin position="235"/>
        <end position="268"/>
    </location>
</feature>
<dbReference type="Proteomes" id="UP000184212">
    <property type="component" value="Unassembled WGS sequence"/>
</dbReference>
<feature type="transmembrane region" description="Helical" evidence="2">
    <location>
        <begin position="979"/>
        <end position="997"/>
    </location>
</feature>
<name>A0A1M5U5R7_9BACT</name>
<dbReference type="Pfam" id="PF12770">
    <property type="entry name" value="CHAT"/>
    <property type="match status" value="1"/>
</dbReference>
<keyword evidence="2" id="KW-0812">Transmembrane</keyword>
<keyword evidence="3" id="KW-0732">Signal</keyword>
<dbReference type="Pfam" id="PF13424">
    <property type="entry name" value="TPR_12"/>
    <property type="match status" value="1"/>
</dbReference>
<evidence type="ECO:0000313" key="6">
    <source>
        <dbReference type="Proteomes" id="UP000184212"/>
    </source>
</evidence>
<dbReference type="PROSITE" id="PS50005">
    <property type="entry name" value="TPR"/>
    <property type="match status" value="1"/>
</dbReference>
<dbReference type="STRING" id="947013.SAMN04488109_4473"/>
<dbReference type="OrthoDB" id="9771112at2"/>